<evidence type="ECO:0000259" key="1">
    <source>
        <dbReference type="Pfam" id="PF02374"/>
    </source>
</evidence>
<organism evidence="2 3">
    <name type="scientific">Vitis vinifera</name>
    <name type="common">Grape</name>
    <dbReference type="NCBI Taxonomy" id="29760"/>
    <lineage>
        <taxon>Eukaryota</taxon>
        <taxon>Viridiplantae</taxon>
        <taxon>Streptophyta</taxon>
        <taxon>Embryophyta</taxon>
        <taxon>Tracheophyta</taxon>
        <taxon>Spermatophyta</taxon>
        <taxon>Magnoliopsida</taxon>
        <taxon>eudicotyledons</taxon>
        <taxon>Gunneridae</taxon>
        <taxon>Pentapetalae</taxon>
        <taxon>rosids</taxon>
        <taxon>Vitales</taxon>
        <taxon>Vitaceae</taxon>
        <taxon>Viteae</taxon>
        <taxon>Vitis</taxon>
    </lineage>
</organism>
<protein>
    <submittedName>
        <fullName evidence="2">Uncharacterized protein, chloroplastic</fullName>
    </submittedName>
</protein>
<dbReference type="EMBL" id="QGNW01001721">
    <property type="protein sequence ID" value="RVW32371.1"/>
    <property type="molecule type" value="Genomic_DNA"/>
</dbReference>
<dbReference type="PANTHER" id="PTHR43868">
    <property type="entry name" value="OS02G0711200 PROTEIN"/>
    <property type="match status" value="1"/>
</dbReference>
<comment type="caution">
    <text evidence="2">The sequence shown here is derived from an EMBL/GenBank/DDBJ whole genome shotgun (WGS) entry which is preliminary data.</text>
</comment>
<feature type="domain" description="ArsA/GET3 Anion-transporting ATPase-like" evidence="1">
    <location>
        <begin position="12"/>
        <end position="159"/>
    </location>
</feature>
<dbReference type="PANTHER" id="PTHR43868:SF1">
    <property type="entry name" value="P-LOOP CONTAINING NUCLEOSIDE TRIPHOSPHATE HYDROLASES SUPERFAMILY PROTEIN"/>
    <property type="match status" value="1"/>
</dbReference>
<dbReference type="InterPro" id="IPR027417">
    <property type="entry name" value="P-loop_NTPase"/>
</dbReference>
<evidence type="ECO:0000313" key="2">
    <source>
        <dbReference type="EMBL" id="RVW32371.1"/>
    </source>
</evidence>
<accession>A0A438DA93</accession>
<dbReference type="InterPro" id="IPR053262">
    <property type="entry name" value="ArsA_ATPase-like"/>
</dbReference>
<evidence type="ECO:0000313" key="3">
    <source>
        <dbReference type="Proteomes" id="UP000288805"/>
    </source>
</evidence>
<name>A0A438DA93_VITVI</name>
<dbReference type="Proteomes" id="UP000288805">
    <property type="component" value="Unassembled WGS sequence"/>
</dbReference>
<reference evidence="2 3" key="1">
    <citation type="journal article" date="2018" name="PLoS Genet.">
        <title>Population sequencing reveals clonal diversity and ancestral inbreeding in the grapevine cultivar Chardonnay.</title>
        <authorList>
            <person name="Roach M.J."/>
            <person name="Johnson D.L."/>
            <person name="Bohlmann J."/>
            <person name="van Vuuren H.J."/>
            <person name="Jones S.J."/>
            <person name="Pretorius I.S."/>
            <person name="Schmidt S.A."/>
            <person name="Borneman A.R."/>
        </authorList>
    </citation>
    <scope>NUCLEOTIDE SEQUENCE [LARGE SCALE GENOMIC DNA]</scope>
    <source>
        <strain evidence="3">cv. Chardonnay</strain>
        <tissue evidence="2">Leaf</tissue>
    </source>
</reference>
<gene>
    <name evidence="2" type="primary">VvCHDh000424_8</name>
    <name evidence="2" type="ORF">CK203_087513</name>
</gene>
<dbReference type="InterPro" id="IPR025723">
    <property type="entry name" value="ArsA/GET3_ATPase-like"/>
</dbReference>
<dbReference type="Pfam" id="PF02374">
    <property type="entry name" value="ArsA_ATPase"/>
    <property type="match status" value="1"/>
</dbReference>
<dbReference type="AlphaFoldDB" id="A0A438DA93"/>
<sequence>MTGFNTCLVIHSQDPTAKYLLNCKIGTSPIICNNNLSAVRLETTKMLLEPLHLLKKADVELNITQGVVGEELGVLPGMDSVFTLLAVERLVGFLGNLGQRNLQKDNYDIIIYDGINAEETLCMISVTSRARLVGPSLSRLVDEAMSLSTRGSNLNGKMSSGIWDILEHALENAIISSNPSEDALDLLSAPASSSSSNVMEPVKFDPSKKSVSLLMPGFDKLEIKLYQGRILIVGGSRGPETCHSSATRNSRKEVKASKHCKLLLTDSMVTIGIQEDTERPYYSWLVPTGKLSDIDMSKHLISYEGRKGNGRSKKGKAGRILKEDCYW</sequence>
<proteinExistence type="predicted"/>
<dbReference type="Gene3D" id="3.40.50.300">
    <property type="entry name" value="P-loop containing nucleotide triphosphate hydrolases"/>
    <property type="match status" value="1"/>
</dbReference>